<evidence type="ECO:0000313" key="10">
    <source>
        <dbReference type="Proteomes" id="UP001225356"/>
    </source>
</evidence>
<evidence type="ECO:0000256" key="7">
    <source>
        <dbReference type="SAM" id="Phobius"/>
    </source>
</evidence>
<feature type="transmembrane region" description="Helical" evidence="7">
    <location>
        <begin position="139"/>
        <end position="158"/>
    </location>
</feature>
<name>A0ABT9QKS6_9ACTN</name>
<keyword evidence="2" id="KW-1003">Cell membrane</keyword>
<feature type="transmembrane region" description="Helical" evidence="7">
    <location>
        <begin position="409"/>
        <end position="429"/>
    </location>
</feature>
<dbReference type="PANTHER" id="PTHR30509:SF9">
    <property type="entry name" value="MULTIDRUG RESISTANCE PROTEIN MDTO"/>
    <property type="match status" value="1"/>
</dbReference>
<keyword evidence="10" id="KW-1185">Reference proteome</keyword>
<reference evidence="9 10" key="1">
    <citation type="submission" date="2023-07" db="EMBL/GenBank/DDBJ databases">
        <title>Sequencing the genomes of 1000 actinobacteria strains.</title>
        <authorList>
            <person name="Klenk H.-P."/>
        </authorList>
    </citation>
    <scope>NUCLEOTIDE SEQUENCE [LARGE SCALE GENOMIC DNA]</scope>
    <source>
        <strain evidence="9 10">DSM 46740</strain>
    </source>
</reference>
<accession>A0ABT9QKS6</accession>
<feature type="transmembrane region" description="Helical" evidence="7">
    <location>
        <begin position="97"/>
        <end position="127"/>
    </location>
</feature>
<evidence type="ECO:0000256" key="2">
    <source>
        <dbReference type="ARBA" id="ARBA00022475"/>
    </source>
</evidence>
<keyword evidence="5 7" id="KW-0472">Membrane</keyword>
<proteinExistence type="inferred from homology"/>
<gene>
    <name evidence="9" type="ORF">J2853_006573</name>
</gene>
<evidence type="ECO:0000259" key="8">
    <source>
        <dbReference type="Pfam" id="PF13515"/>
    </source>
</evidence>
<dbReference type="PANTHER" id="PTHR30509">
    <property type="entry name" value="P-HYDROXYBENZOIC ACID EFFLUX PUMP SUBUNIT-RELATED"/>
    <property type="match status" value="1"/>
</dbReference>
<dbReference type="InterPro" id="IPR049453">
    <property type="entry name" value="Memb_transporter_dom"/>
</dbReference>
<dbReference type="Proteomes" id="UP001225356">
    <property type="component" value="Unassembled WGS sequence"/>
</dbReference>
<feature type="transmembrane region" description="Helical" evidence="7">
    <location>
        <begin position="20"/>
        <end position="39"/>
    </location>
</feature>
<comment type="similarity">
    <text evidence="6">Belongs to the YccS/YhfK family.</text>
</comment>
<feature type="transmembrane region" description="Helical" evidence="7">
    <location>
        <begin position="436"/>
        <end position="458"/>
    </location>
</feature>
<dbReference type="Pfam" id="PF13515">
    <property type="entry name" value="FUSC_2"/>
    <property type="match status" value="1"/>
</dbReference>
<sequence length="698" mass="73796">MRRIVEALRCDFVISGRPAWGYGLICALGICLPLLVGVLSGRIHEGAAMALGGYLAVFGDAPGLPYGARARKLLLATAVVTLGVGLGGLIQFHPWPAVVVVGLVVAAGTYWSVLGIPAMLAVVLAYFAPSALSPPFHMAITAAGGLLVTLLVVVVWPVRRLQPLNRAMRSAGTAVADLLASEGRASLSEESRELLQRNALTAQKAAARALSLYRVSDEDNRSPERLLVTLTRILHETIALRVLRAAAVQAGIGASWTEELEEAVEALALALREAVTSGSSASVPEALAAARRFADRTEEILEAVDTGGTPLTGAVLLGQIRRGVDRTGMAVRSVAQQTAEGLDVRLRLPRFGLPGRPVFAPGHDPVRRGLATIVAMGLMVLVHEHYAKWFVVTVVVSLRPAYRDTVDRVLLRVLGTAVGAMGAALVLAIAPGLPPLILFIGICAALGFAFRGSCYGYWAMFSTPLSLMLSDFSLPLDWSAAVARVALTIAGGALALLFARLLWPRENRAQLTGRIADMIEKHAALVRSLVDQDSGGVRAEVASAADAEERLAESLDRLDKEPGGSAPQRLRDAVTAAQRLRDNVLALLAVPPPGEKAGPTVTILDMVADRLERVAEAVRTERPEEPPDDLDGILNELGAYVDGLAARRMDERAEGAEGAADRMTGVHEGIRHAAAAQSPLRGLSAEAVRLASLSAPRR</sequence>
<feature type="transmembrane region" description="Helical" evidence="7">
    <location>
        <begin position="73"/>
        <end position="90"/>
    </location>
</feature>
<evidence type="ECO:0000256" key="6">
    <source>
        <dbReference type="ARBA" id="ARBA00043993"/>
    </source>
</evidence>
<evidence type="ECO:0000313" key="9">
    <source>
        <dbReference type="EMBL" id="MDP9847362.1"/>
    </source>
</evidence>
<evidence type="ECO:0000256" key="4">
    <source>
        <dbReference type="ARBA" id="ARBA00022989"/>
    </source>
</evidence>
<keyword evidence="4 7" id="KW-1133">Transmembrane helix</keyword>
<dbReference type="EMBL" id="JAUSQU010000001">
    <property type="protein sequence ID" value="MDP9847362.1"/>
    <property type="molecule type" value="Genomic_DNA"/>
</dbReference>
<evidence type="ECO:0000256" key="1">
    <source>
        <dbReference type="ARBA" id="ARBA00004651"/>
    </source>
</evidence>
<comment type="subcellular location">
    <subcellularLocation>
        <location evidence="1">Cell membrane</location>
        <topology evidence="1">Multi-pass membrane protein</topology>
    </subcellularLocation>
</comment>
<dbReference type="RefSeq" id="WP_307564462.1">
    <property type="nucleotide sequence ID" value="NZ_JAUSQU010000001.1"/>
</dbReference>
<protein>
    <submittedName>
        <fullName evidence="9">Membrane protein YccC</fullName>
    </submittedName>
</protein>
<comment type="caution">
    <text evidence="9">The sequence shown here is derived from an EMBL/GenBank/DDBJ whole genome shotgun (WGS) entry which is preliminary data.</text>
</comment>
<feature type="transmembrane region" description="Helical" evidence="7">
    <location>
        <begin position="478"/>
        <end position="503"/>
    </location>
</feature>
<feature type="domain" description="Integral membrane bound transporter" evidence="8">
    <location>
        <begin position="375"/>
        <end position="498"/>
    </location>
</feature>
<keyword evidence="3 7" id="KW-0812">Transmembrane</keyword>
<organism evidence="9 10">
    <name type="scientific">Streptosporangium lutulentum</name>
    <dbReference type="NCBI Taxonomy" id="1461250"/>
    <lineage>
        <taxon>Bacteria</taxon>
        <taxon>Bacillati</taxon>
        <taxon>Actinomycetota</taxon>
        <taxon>Actinomycetes</taxon>
        <taxon>Streptosporangiales</taxon>
        <taxon>Streptosporangiaceae</taxon>
        <taxon>Streptosporangium</taxon>
    </lineage>
</organism>
<evidence type="ECO:0000256" key="3">
    <source>
        <dbReference type="ARBA" id="ARBA00022692"/>
    </source>
</evidence>
<evidence type="ECO:0000256" key="5">
    <source>
        <dbReference type="ARBA" id="ARBA00023136"/>
    </source>
</evidence>